<organism evidence="6 7">
    <name type="scientific">Syphacia muris</name>
    <dbReference type="NCBI Taxonomy" id="451379"/>
    <lineage>
        <taxon>Eukaryota</taxon>
        <taxon>Metazoa</taxon>
        <taxon>Ecdysozoa</taxon>
        <taxon>Nematoda</taxon>
        <taxon>Chromadorea</taxon>
        <taxon>Rhabditida</taxon>
        <taxon>Spirurina</taxon>
        <taxon>Oxyuridomorpha</taxon>
        <taxon>Oxyuroidea</taxon>
        <taxon>Oxyuridae</taxon>
        <taxon>Syphacia</taxon>
    </lineage>
</organism>
<sequence>MEMNAERVVPMRLVANWETDRASTSAVQRMFTMSLSRMAFKLLDDQQYSFVITVKLLGIKRTLRSNDIQATISGGRLDIPLNISFAIQYPHFLKRKGNILQILLQRRKRYKNRQIPGYKTLALGLISGTVNLSEVLQNGNLKEILLFDPDCEKDERSSNSPIGRILVSSCQSLALELENEFNAQRIKEKEVESEEEEGTSSEAQYSDNDQENGFVSRRKPRLKMRNNRDRKWVQRKNLKQKFISLIKKFKISEEGVVGSTARVENGPSTAKQLEELFEELEGLSDSGPEMVGDNLSIISNPRPGLTPYFPSASREVLPCIKDRRSDESDEEWSSEVENTVENVGLSSGSEKSTCVVIPSLKTSTCKSDSGKVEVNVGSTEHFMEEAKGNMSSNINETVTLMTGDSALTADLKTSLASHCSRRKSQAQEEVSPRSVTFSERLSNIFHDVEPWSPNVRLCICSLSTLPVLSSLESTYTLIDCNTFNECRMFLSTVVAKIQNFCNNSSATPPSTILFVVGYEKLINNVLRSYVESLQTKSVEWIDFLRFCVILPPKSSLGVFLKICTGNECTFKELFENRLNNETVLEELKSKMDLFAGGDVIKVPIGEAMLQLHKKLSGDESDSQVFVPFLAEVKIGQFVDDLDVSVVNRFQEDAQTSVSQFITPASHTSPPLSPHSSQKTSDLQELQIEYWVPTLTNNDFNNSGSFSGNFSASPMNSNSKRDVQLTKNSIRSTFRSFSIFRKKASDTLCLSFVKEKRKEKMFQKLGMKKGGKSDIESSFLTSNVKNVSRLICSGKHPLSVSIDGNLWTGVRFFQASMQWQTHVKHFPICLPAEEKRHI</sequence>
<evidence type="ECO:0000256" key="2">
    <source>
        <dbReference type="ARBA" id="ARBA00022553"/>
    </source>
</evidence>
<feature type="domain" description="Phosphofurin acidic cluster sorting protein 1/2 N-terminal C2" evidence="5">
    <location>
        <begin position="9"/>
        <end position="176"/>
    </location>
</feature>
<accession>A0A0N5AZH6</accession>
<reference evidence="7" key="1">
    <citation type="submission" date="2016-04" db="UniProtKB">
        <authorList>
            <consortium name="WormBaseParasite"/>
        </authorList>
    </citation>
    <scope>IDENTIFICATION</scope>
</reference>
<dbReference type="GO" id="GO:0072659">
    <property type="term" value="P:protein localization to plasma membrane"/>
    <property type="evidence" value="ECO:0007669"/>
    <property type="project" value="TreeGrafter"/>
</dbReference>
<dbReference type="InterPro" id="IPR057541">
    <property type="entry name" value="PACS1/2_N"/>
</dbReference>
<dbReference type="Pfam" id="PF25332">
    <property type="entry name" value="C2_PACS_N"/>
    <property type="match status" value="1"/>
</dbReference>
<dbReference type="PANTHER" id="PTHR13280:SF17">
    <property type="entry name" value="KRUEPPEL TARGET AT 95D, ISOFORM A"/>
    <property type="match status" value="1"/>
</dbReference>
<evidence type="ECO:0000313" key="6">
    <source>
        <dbReference type="Proteomes" id="UP000046393"/>
    </source>
</evidence>
<name>A0A0N5AZH6_9BILA</name>
<evidence type="ECO:0000256" key="3">
    <source>
        <dbReference type="SAM" id="MobiDB-lite"/>
    </source>
</evidence>
<dbReference type="WBParaSite" id="SMUV_0001040101-mRNA-1">
    <property type="protein sequence ID" value="SMUV_0001040101-mRNA-1"/>
    <property type="gene ID" value="SMUV_0001040101"/>
</dbReference>
<keyword evidence="6" id="KW-1185">Reference proteome</keyword>
<comment type="similarity">
    <text evidence="1">Belongs to the PACS family.</text>
</comment>
<dbReference type="STRING" id="451379.A0A0N5AZH6"/>
<feature type="region of interest" description="Disordered" evidence="3">
    <location>
        <begin position="186"/>
        <end position="214"/>
    </location>
</feature>
<proteinExistence type="inferred from homology"/>
<dbReference type="InterPro" id="IPR019381">
    <property type="entry name" value="PACS1/2_C"/>
</dbReference>
<feature type="domain" description="Phosphofurin acidic cluster sorting protein 1/2 C-terminal" evidence="4">
    <location>
        <begin position="482"/>
        <end position="830"/>
    </location>
</feature>
<keyword evidence="2" id="KW-0597">Phosphoprotein</keyword>
<feature type="compositionally biased region" description="Polar residues" evidence="3">
    <location>
        <begin position="203"/>
        <end position="213"/>
    </location>
</feature>
<evidence type="ECO:0000259" key="5">
    <source>
        <dbReference type="Pfam" id="PF25332"/>
    </source>
</evidence>
<dbReference type="PANTHER" id="PTHR13280">
    <property type="entry name" value="PHOSPHOFURIN ACIDIC CLUSTER SORTING PROTEIN"/>
    <property type="match status" value="1"/>
</dbReference>
<evidence type="ECO:0000259" key="4">
    <source>
        <dbReference type="Pfam" id="PF10254"/>
    </source>
</evidence>
<evidence type="ECO:0000313" key="7">
    <source>
        <dbReference type="WBParaSite" id="SMUV_0001040101-mRNA-1"/>
    </source>
</evidence>
<dbReference type="AlphaFoldDB" id="A0A0N5AZH6"/>
<dbReference type="Pfam" id="PF10254">
    <property type="entry name" value="Pacs-1"/>
    <property type="match status" value="1"/>
</dbReference>
<protein>
    <submittedName>
        <fullName evidence="7">Phosphofurin acidic cluster sorting protein 1</fullName>
    </submittedName>
</protein>
<dbReference type="Proteomes" id="UP000046393">
    <property type="component" value="Unplaced"/>
</dbReference>
<evidence type="ECO:0000256" key="1">
    <source>
        <dbReference type="ARBA" id="ARBA00008590"/>
    </source>
</evidence>